<name>A0AAG5D7B5_ANOAO</name>
<dbReference type="AlphaFoldDB" id="A0AAG5D7B5"/>
<evidence type="ECO:0000313" key="1">
    <source>
        <dbReference type="EnsemblMetazoa" id="ENSAATROPP006780"/>
    </source>
</evidence>
<protein>
    <submittedName>
        <fullName evidence="1">Uncharacterized protein</fullName>
    </submittedName>
</protein>
<proteinExistence type="predicted"/>
<keyword evidence="2" id="KW-1185">Reference proteome</keyword>
<dbReference type="EnsemblMetazoa" id="ENSAATROPT007561">
    <property type="protein sequence ID" value="ENSAATROPP006780"/>
    <property type="gene ID" value="ENSAATROPG006161"/>
</dbReference>
<evidence type="ECO:0000313" key="2">
    <source>
        <dbReference type="Proteomes" id="UP000075880"/>
    </source>
</evidence>
<sequence length="25" mass="2886">MDGKELTWPVALIWRSVMPNLDKAD</sequence>
<accession>A0AAG5D7B5</accession>
<organism evidence="1 2">
    <name type="scientific">Anopheles atroparvus</name>
    <name type="common">European mosquito</name>
    <dbReference type="NCBI Taxonomy" id="41427"/>
    <lineage>
        <taxon>Eukaryota</taxon>
        <taxon>Metazoa</taxon>
        <taxon>Ecdysozoa</taxon>
        <taxon>Arthropoda</taxon>
        <taxon>Hexapoda</taxon>
        <taxon>Insecta</taxon>
        <taxon>Pterygota</taxon>
        <taxon>Neoptera</taxon>
        <taxon>Endopterygota</taxon>
        <taxon>Diptera</taxon>
        <taxon>Nematocera</taxon>
        <taxon>Culicoidea</taxon>
        <taxon>Culicidae</taxon>
        <taxon>Anophelinae</taxon>
        <taxon>Anopheles</taxon>
    </lineage>
</organism>
<dbReference type="Proteomes" id="UP000075880">
    <property type="component" value="Unassembled WGS sequence"/>
</dbReference>
<reference evidence="1" key="1">
    <citation type="submission" date="2024-04" db="UniProtKB">
        <authorList>
            <consortium name="EnsemblMetazoa"/>
        </authorList>
    </citation>
    <scope>IDENTIFICATION</scope>
    <source>
        <strain evidence="1">EBRO</strain>
    </source>
</reference>